<dbReference type="AlphaFoldDB" id="A0A7X5ZIV1"/>
<dbReference type="RefSeq" id="WP_166948967.1">
    <property type="nucleotide sequence ID" value="NZ_JAARLZ010000006.1"/>
</dbReference>
<accession>A0A7X5ZIV1</accession>
<reference evidence="1 2" key="1">
    <citation type="submission" date="2020-03" db="EMBL/GenBank/DDBJ databases">
        <authorList>
            <person name="Lai Q."/>
        </authorList>
    </citation>
    <scope>NUCLEOTIDE SEQUENCE [LARGE SCALE GENOMIC DNA]</scope>
    <source>
        <strain evidence="1 2">CCUG 25036</strain>
    </source>
</reference>
<evidence type="ECO:0000313" key="2">
    <source>
        <dbReference type="Proteomes" id="UP000490980"/>
    </source>
</evidence>
<comment type="caution">
    <text evidence="1">The sequence shown here is derived from an EMBL/GenBank/DDBJ whole genome shotgun (WGS) entry which is preliminary data.</text>
</comment>
<organism evidence="1 2">
    <name type="scientific">Luteibacter anthropi</name>
    <dbReference type="NCBI Taxonomy" id="564369"/>
    <lineage>
        <taxon>Bacteria</taxon>
        <taxon>Pseudomonadati</taxon>
        <taxon>Pseudomonadota</taxon>
        <taxon>Gammaproteobacteria</taxon>
        <taxon>Lysobacterales</taxon>
        <taxon>Rhodanobacteraceae</taxon>
        <taxon>Luteibacter</taxon>
    </lineage>
</organism>
<keyword evidence="2" id="KW-1185">Reference proteome</keyword>
<gene>
    <name evidence="1" type="ORF">HBF25_12745</name>
</gene>
<evidence type="ECO:0000313" key="1">
    <source>
        <dbReference type="EMBL" id="NII07252.1"/>
    </source>
</evidence>
<protein>
    <submittedName>
        <fullName evidence="1">Uncharacterized protein</fullName>
    </submittedName>
</protein>
<proteinExistence type="predicted"/>
<dbReference type="EMBL" id="JAARLZ010000006">
    <property type="protein sequence ID" value="NII07252.1"/>
    <property type="molecule type" value="Genomic_DNA"/>
</dbReference>
<sequence length="77" mass="8913">MTQEKPFDVPFKTRIDAIDGEVVHLRARYLNIDEHNQGKPPLAVIDRNEDPVEILESRRKYRLKDGRTVVTNESNAP</sequence>
<dbReference type="Proteomes" id="UP000490980">
    <property type="component" value="Unassembled WGS sequence"/>
</dbReference>
<name>A0A7X5ZIV1_9GAMM</name>